<dbReference type="OrthoDB" id="1802755at2"/>
<gene>
    <name evidence="1" type="ORF">EDD77_11540</name>
</gene>
<dbReference type="AlphaFoldDB" id="A0A4R1QXJ1"/>
<reference evidence="1 2" key="1">
    <citation type="submission" date="2019-03" db="EMBL/GenBank/DDBJ databases">
        <title>Genomic Encyclopedia of Type Strains, Phase IV (KMG-IV): sequencing the most valuable type-strain genomes for metagenomic binning, comparative biology and taxonomic classification.</title>
        <authorList>
            <person name="Goeker M."/>
        </authorList>
    </citation>
    <scope>NUCLEOTIDE SEQUENCE [LARGE SCALE GENOMIC DNA]</scope>
    <source>
        <strain evidence="1 2">DSM 100451</strain>
    </source>
</reference>
<evidence type="ECO:0000313" key="2">
    <source>
        <dbReference type="Proteomes" id="UP000295184"/>
    </source>
</evidence>
<proteinExistence type="predicted"/>
<sequence length="730" mass="86663">MKKSALLAMPRLTATPEMKQAAIKDDPKQHKSPYGYTYVERMYYPYMNCLVQDGILKAAFYLPDHLRLDGSNPAYEVFLDKKARRFLTYDHLEKKWREAKLDRLDWPGRNYYGTCWFTEEDAAIVQDYFSGERGGYLGILDFQRNVRDEQLERHHKRITDPWDQDLAQVPDLPKDWLRWIDKVAVRENFIFYHYKRGGAKSGYCTFCGKEVPITGHPYHNKKGRCSCCRHPIVFKAFGRAGYIRTDRYYAYLIQRCRDGFVLREFKADRTYRKESLPRSEPYWHELRRSIYDRSGEIRSYYWGMYCQRETRWIAGKPCYYGYHGDERGRVYGKSLPCMEREELRGTGLVEWLRKHPVTDPEKYLAVWKHVPKMEQIWKAGLPALTKECFERTDSVRKQILYPDEPRLIRALGLDGSRFQRLRQIDGDTEDLAWLQLEKRTGQNVSDDMLAWLKKERITARDLIFISDRMSLVQIKNYLQKQKQYFDGSCRQALFTWQDYLAMAERLHYDTSDEIIYRVRKLRQRHDELVIQSEAGSLEEQAAKMAAKYPHVNAICMELQKKYAYADEDYTVLAPQNIFEIIKEGRMLHHCVGNDGSGERYYERIERQESFIMFLRRTNEPGDPYYTLEIEPDGTVRQKRTLFDRQYEDIEQASEFLLKWQKAITARLTRRDLKLAARSRELRKEEFIQMQKDRVIIHTGHLAGCLLADVLLADLMENKEVMQQQELPAAA</sequence>
<evidence type="ECO:0000313" key="1">
    <source>
        <dbReference type="EMBL" id="TCL55780.1"/>
    </source>
</evidence>
<protein>
    <submittedName>
        <fullName evidence="1">PcfJ-like protein</fullName>
    </submittedName>
</protein>
<name>A0A4R1QXJ1_9FIRM</name>
<dbReference type="InterPro" id="IPR025586">
    <property type="entry name" value="PcfJ"/>
</dbReference>
<dbReference type="STRING" id="1650663.GCA_001486665_02363"/>
<organism evidence="1 2">
    <name type="scientific">Allofournierella massiliensis</name>
    <dbReference type="NCBI Taxonomy" id="1650663"/>
    <lineage>
        <taxon>Bacteria</taxon>
        <taxon>Bacillati</taxon>
        <taxon>Bacillota</taxon>
        <taxon>Clostridia</taxon>
        <taxon>Eubacteriales</taxon>
        <taxon>Oscillospiraceae</taxon>
        <taxon>Allofournierella</taxon>
    </lineage>
</organism>
<comment type="caution">
    <text evidence="1">The sequence shown here is derived from an EMBL/GenBank/DDBJ whole genome shotgun (WGS) entry which is preliminary data.</text>
</comment>
<dbReference type="RefSeq" id="WP_058965385.1">
    <property type="nucleotide sequence ID" value="NZ_CABKVM010000018.1"/>
</dbReference>
<dbReference type="EMBL" id="SLUM01000015">
    <property type="protein sequence ID" value="TCL55780.1"/>
    <property type="molecule type" value="Genomic_DNA"/>
</dbReference>
<accession>A0A4R1QXJ1</accession>
<dbReference type="Proteomes" id="UP000295184">
    <property type="component" value="Unassembled WGS sequence"/>
</dbReference>
<dbReference type="Pfam" id="PF14284">
    <property type="entry name" value="PcfJ"/>
    <property type="match status" value="1"/>
</dbReference>